<comment type="caution">
    <text evidence="3">The sequence shown here is derived from an EMBL/GenBank/DDBJ whole genome shotgun (WGS) entry which is preliminary data.</text>
</comment>
<accession>A0A941F028</accession>
<keyword evidence="2" id="KW-0732">Signal</keyword>
<dbReference type="AlphaFoldDB" id="A0A941F028"/>
<proteinExistence type="predicted"/>
<feature type="signal peptide" evidence="2">
    <location>
        <begin position="1"/>
        <end position="27"/>
    </location>
</feature>
<keyword evidence="4" id="KW-1185">Reference proteome</keyword>
<evidence type="ECO:0000313" key="3">
    <source>
        <dbReference type="EMBL" id="MBR8534531.1"/>
    </source>
</evidence>
<protein>
    <recommendedName>
        <fullName evidence="5">PEGA domain-containing protein</fullName>
    </recommendedName>
</protein>
<evidence type="ECO:0008006" key="5">
    <source>
        <dbReference type="Google" id="ProtNLM"/>
    </source>
</evidence>
<evidence type="ECO:0000313" key="4">
    <source>
        <dbReference type="Proteomes" id="UP000679220"/>
    </source>
</evidence>
<dbReference type="Proteomes" id="UP000679220">
    <property type="component" value="Unassembled WGS sequence"/>
</dbReference>
<evidence type="ECO:0000256" key="1">
    <source>
        <dbReference type="SAM" id="MobiDB-lite"/>
    </source>
</evidence>
<name>A0A941F028_9BACT</name>
<evidence type="ECO:0000256" key="2">
    <source>
        <dbReference type="SAM" id="SignalP"/>
    </source>
</evidence>
<reference evidence="3" key="1">
    <citation type="journal article" date="2018" name="Int. J. Syst. Evol. Microbiol.">
        <title>Carboxylicivirga sediminis sp. nov., isolated from coastal sediment.</title>
        <authorList>
            <person name="Wang F.Q."/>
            <person name="Ren L.H."/>
            <person name="Zou R.J."/>
            <person name="Sun Y.Z."/>
            <person name="Liu X.J."/>
            <person name="Jiang F."/>
            <person name="Liu L.J."/>
        </authorList>
    </citation>
    <scope>NUCLEOTIDE SEQUENCE</scope>
    <source>
        <strain evidence="3">JR1</strain>
    </source>
</reference>
<organism evidence="3 4">
    <name type="scientific">Carboxylicivirga sediminis</name>
    <dbReference type="NCBI Taxonomy" id="2006564"/>
    <lineage>
        <taxon>Bacteria</taxon>
        <taxon>Pseudomonadati</taxon>
        <taxon>Bacteroidota</taxon>
        <taxon>Bacteroidia</taxon>
        <taxon>Marinilabiliales</taxon>
        <taxon>Marinilabiliaceae</taxon>
        <taxon>Carboxylicivirga</taxon>
    </lineage>
</organism>
<feature type="region of interest" description="Disordered" evidence="1">
    <location>
        <begin position="174"/>
        <end position="198"/>
    </location>
</feature>
<gene>
    <name evidence="3" type="ORF">KDU71_03095</name>
</gene>
<feature type="chain" id="PRO_5037373930" description="PEGA domain-containing protein" evidence="2">
    <location>
        <begin position="28"/>
        <end position="310"/>
    </location>
</feature>
<dbReference type="RefSeq" id="WP_212188435.1">
    <property type="nucleotide sequence ID" value="NZ_JAGTAR010000003.1"/>
</dbReference>
<sequence>MNRVSTKYHKAGFLLAGFLLLCSFISAQYPVSGEVLEVNNDYSDVRVELSSGNQNVDIPVSANGHFFTSLEWNKKYNFYFKKEGYVTKVIEFSTHLPEDVSSSSIEPYHMPVRLFKVFKGVDTVFFQNPVAKIRYDKGEVRSNGSLGDFADDRDYSLNVKYRIDQMRRQGDEAAVAVKSQKPAQKPIKTKKQKRANNINSEITADLPVKEEQTPNTTDKDFARREMNGAPPLKAVYPEGETNEEFALKNRHIHRTIFVYNGQRKVFIAVKHEWGGHFFFIDEAHIGYRCISKEVYEYSTLNCRTKIKEYK</sequence>
<dbReference type="EMBL" id="JAGTAR010000003">
    <property type="protein sequence ID" value="MBR8534531.1"/>
    <property type="molecule type" value="Genomic_DNA"/>
</dbReference>
<reference evidence="3" key="2">
    <citation type="submission" date="2021-04" db="EMBL/GenBank/DDBJ databases">
        <authorList>
            <person name="Zhang T."/>
            <person name="Zhang Y."/>
            <person name="Lu D."/>
            <person name="Zuo D."/>
            <person name="Du Z."/>
        </authorList>
    </citation>
    <scope>NUCLEOTIDE SEQUENCE</scope>
    <source>
        <strain evidence="3">JR1</strain>
    </source>
</reference>